<organism evidence="1 2">
    <name type="scientific">Amphibalanus amphitrite</name>
    <name type="common">Striped barnacle</name>
    <name type="synonym">Balanus amphitrite</name>
    <dbReference type="NCBI Taxonomy" id="1232801"/>
    <lineage>
        <taxon>Eukaryota</taxon>
        <taxon>Metazoa</taxon>
        <taxon>Ecdysozoa</taxon>
        <taxon>Arthropoda</taxon>
        <taxon>Crustacea</taxon>
        <taxon>Multicrustacea</taxon>
        <taxon>Cirripedia</taxon>
        <taxon>Thoracica</taxon>
        <taxon>Thoracicalcarea</taxon>
        <taxon>Balanomorpha</taxon>
        <taxon>Balanoidea</taxon>
        <taxon>Balanidae</taxon>
        <taxon>Amphibalaninae</taxon>
        <taxon>Amphibalanus</taxon>
    </lineage>
</organism>
<reference evidence="1 2" key="1">
    <citation type="submission" date="2019-07" db="EMBL/GenBank/DDBJ databases">
        <title>Draft genome assembly of a fouling barnacle, Amphibalanus amphitrite (Darwin, 1854): The first reference genome for Thecostraca.</title>
        <authorList>
            <person name="Kim W."/>
        </authorList>
    </citation>
    <scope>NUCLEOTIDE SEQUENCE [LARGE SCALE GENOMIC DNA]</scope>
    <source>
        <strain evidence="1">SNU_AA5</strain>
        <tissue evidence="1">Soma without cirri and trophi</tissue>
    </source>
</reference>
<gene>
    <name evidence="1" type="ORF">FJT64_011015</name>
</gene>
<keyword evidence="2" id="KW-1185">Reference proteome</keyword>
<dbReference type="SUPFAM" id="SSF56219">
    <property type="entry name" value="DNase I-like"/>
    <property type="match status" value="1"/>
</dbReference>
<comment type="caution">
    <text evidence="1">The sequence shown here is derived from an EMBL/GenBank/DDBJ whole genome shotgun (WGS) entry which is preliminary data.</text>
</comment>
<dbReference type="InterPro" id="IPR036691">
    <property type="entry name" value="Endo/exonu/phosph_ase_sf"/>
</dbReference>
<dbReference type="AlphaFoldDB" id="A0A6A4VJS7"/>
<dbReference type="Proteomes" id="UP000440578">
    <property type="component" value="Unassembled WGS sequence"/>
</dbReference>
<accession>A0A6A4VJS7</accession>
<sequence length="190" mass="20989">MSYKPKLHDLRNDIHDTYGFDVLALCETWLAPPVPDRLVGVSGYRLFRLDRPATSSLPRGRGGVAVLVRDSLSCELLPTPVTGVAGSNLEIIWVMVRTSKHQSVLVASAYRVPHNTARQLATDLDDLECQLQHMVTAPPVSAETQQLLQSRRAALARGDRAEYKRVNRLYRAAVRNETRARYAGGVASVG</sequence>
<dbReference type="OrthoDB" id="445826at2759"/>
<evidence type="ECO:0000313" key="2">
    <source>
        <dbReference type="Proteomes" id="UP000440578"/>
    </source>
</evidence>
<proteinExistence type="predicted"/>
<protein>
    <submittedName>
        <fullName evidence="1">Uncharacterized protein</fullName>
    </submittedName>
</protein>
<evidence type="ECO:0000313" key="1">
    <source>
        <dbReference type="EMBL" id="KAF0290752.1"/>
    </source>
</evidence>
<dbReference type="EMBL" id="VIIS01001930">
    <property type="protein sequence ID" value="KAF0290752.1"/>
    <property type="molecule type" value="Genomic_DNA"/>
</dbReference>
<dbReference type="Gene3D" id="3.60.10.10">
    <property type="entry name" value="Endonuclease/exonuclease/phosphatase"/>
    <property type="match status" value="1"/>
</dbReference>
<name>A0A6A4VJS7_AMPAM</name>